<feature type="compositionally biased region" description="Polar residues" evidence="1">
    <location>
        <begin position="235"/>
        <end position="244"/>
    </location>
</feature>
<feature type="compositionally biased region" description="Polar residues" evidence="1">
    <location>
        <begin position="280"/>
        <end position="311"/>
    </location>
</feature>
<feature type="compositionally biased region" description="Basic and acidic residues" evidence="1">
    <location>
        <begin position="201"/>
        <end position="211"/>
    </location>
</feature>
<feature type="region of interest" description="Disordered" evidence="1">
    <location>
        <begin position="124"/>
        <end position="150"/>
    </location>
</feature>
<feature type="compositionally biased region" description="Basic and acidic residues" evidence="1">
    <location>
        <begin position="124"/>
        <end position="134"/>
    </location>
</feature>
<accession>E4YBQ1</accession>
<feature type="region of interest" description="Disordered" evidence="1">
    <location>
        <begin position="32"/>
        <end position="54"/>
    </location>
</feature>
<feature type="region of interest" description="Disordered" evidence="1">
    <location>
        <begin position="1"/>
        <end position="20"/>
    </location>
</feature>
<sequence length="686" mass="76643">MSSPFNFSFSVTTQEDSDACSPKVFQEYRKKVDHAASSQNNKQNRQAAVPASETRLQVLDPSTVRNCPQLSYQPYIHNVRKSTSEIAKEKEKNPNWPHFKMKRTETTKATINVNPVQVERQVENESIRSGESHTRIPSSTITTDSGFADEPSKMKEITQKPVEIKIGSITRRKTPPPTTPAEKPKININSLRSRAQSPVRKVQEMVQHELPPRTASPTHILSPTRQRKSAGRGNPVSSARSGRQTPDDDACSIKSTDSTVRKISRTGPGRAWYHGYMNNFKGQSGEFNDQTSSVRTSLTDRPQSASTTTAFMSPPAQPRGRSKAFEAAGNKFRDQSVDTLFSRNSGNQNEEQKSARMSKGFTGIRRRFAKKSVDDISKENRVSLHESMVRPEVQTRKEEKVQDNADHLELHQSQRINTMRAKSKPQNFSKVRNMWKTGDEKGLRGEREIHPSMVTQDELFLTGGVFASVQDDSDRDGGISSLLLCLRDGFILNFLFDSGELSGCAAYSEISTNDPKGLGSHLILRFDEIVDGDPRIDTELFVQDHHPMVGHLINTFDLSQKQAPGGSLRVFVGDRSIGDGNIRQANIRYPDGSSVEMKNAELVGAFAFLLNRLKGSTVERAQVSLREVQKTPSAKKSSSIMDPFLALSVKDEAQNDDDVYNLLLRKDRPDLAKKEPQKSLTQIILK</sequence>
<feature type="region of interest" description="Disordered" evidence="1">
    <location>
        <begin position="167"/>
        <end position="322"/>
    </location>
</feature>
<feature type="compositionally biased region" description="Polar residues" evidence="1">
    <location>
        <begin position="135"/>
        <end position="145"/>
    </location>
</feature>
<dbReference type="AlphaFoldDB" id="E4YBQ1"/>
<dbReference type="EMBL" id="FN654385">
    <property type="protein sequence ID" value="CBY32988.1"/>
    <property type="molecule type" value="Genomic_DNA"/>
</dbReference>
<reference evidence="2" key="1">
    <citation type="journal article" date="2010" name="Science">
        <title>Plasticity of animal genome architecture unmasked by rapid evolution of a pelagic tunicate.</title>
        <authorList>
            <person name="Denoeud F."/>
            <person name="Henriet S."/>
            <person name="Mungpakdee S."/>
            <person name="Aury J.M."/>
            <person name="Da Silva C."/>
            <person name="Brinkmann H."/>
            <person name="Mikhaleva J."/>
            <person name="Olsen L.C."/>
            <person name="Jubin C."/>
            <person name="Canestro C."/>
            <person name="Bouquet J.M."/>
            <person name="Danks G."/>
            <person name="Poulain J."/>
            <person name="Campsteijn C."/>
            <person name="Adamski M."/>
            <person name="Cross I."/>
            <person name="Yadetie F."/>
            <person name="Muffato M."/>
            <person name="Louis A."/>
            <person name="Butcher S."/>
            <person name="Tsagkogeorga G."/>
            <person name="Konrad A."/>
            <person name="Singh S."/>
            <person name="Jensen M.F."/>
            <person name="Cong E.H."/>
            <person name="Eikeseth-Otteraa H."/>
            <person name="Noel B."/>
            <person name="Anthouard V."/>
            <person name="Porcel B.M."/>
            <person name="Kachouri-Lafond R."/>
            <person name="Nishino A."/>
            <person name="Ugolini M."/>
            <person name="Chourrout P."/>
            <person name="Nishida H."/>
            <person name="Aasland R."/>
            <person name="Huzurbazar S."/>
            <person name="Westhof E."/>
            <person name="Delsuc F."/>
            <person name="Lehrach H."/>
            <person name="Reinhardt R."/>
            <person name="Weissenbach J."/>
            <person name="Roy S.W."/>
            <person name="Artiguenave F."/>
            <person name="Postlethwait J.H."/>
            <person name="Manak J.R."/>
            <person name="Thompson E.M."/>
            <person name="Jaillon O."/>
            <person name="Du Pasquier L."/>
            <person name="Boudinot P."/>
            <person name="Liberles D.A."/>
            <person name="Volff J.N."/>
            <person name="Philippe H."/>
            <person name="Lenhard B."/>
            <person name="Roest Crollius H."/>
            <person name="Wincker P."/>
            <person name="Chourrout D."/>
        </authorList>
    </citation>
    <scope>NUCLEOTIDE SEQUENCE [LARGE SCALE GENOMIC DNA]</scope>
</reference>
<name>E4YBQ1_OIKDI</name>
<evidence type="ECO:0000313" key="2">
    <source>
        <dbReference type="EMBL" id="CBY32988.1"/>
    </source>
</evidence>
<feature type="compositionally biased region" description="Polar residues" evidence="1">
    <location>
        <begin position="1"/>
        <end position="14"/>
    </location>
</feature>
<feature type="compositionally biased region" description="Polar residues" evidence="1">
    <location>
        <begin position="36"/>
        <end position="46"/>
    </location>
</feature>
<evidence type="ECO:0000256" key="1">
    <source>
        <dbReference type="SAM" id="MobiDB-lite"/>
    </source>
</evidence>
<proteinExistence type="predicted"/>
<protein>
    <submittedName>
        <fullName evidence="2">Uncharacterized protein</fullName>
    </submittedName>
</protein>
<gene>
    <name evidence="2" type="ORF">GSOID_T00020852001</name>
</gene>
<feature type="compositionally biased region" description="Polar residues" evidence="1">
    <location>
        <begin position="187"/>
        <end position="196"/>
    </location>
</feature>
<feature type="compositionally biased region" description="Polar residues" evidence="1">
    <location>
        <begin position="215"/>
        <end position="224"/>
    </location>
</feature>
<organism evidence="2">
    <name type="scientific">Oikopleura dioica</name>
    <name type="common">Tunicate</name>
    <dbReference type="NCBI Taxonomy" id="34765"/>
    <lineage>
        <taxon>Eukaryota</taxon>
        <taxon>Metazoa</taxon>
        <taxon>Chordata</taxon>
        <taxon>Tunicata</taxon>
        <taxon>Appendicularia</taxon>
        <taxon>Copelata</taxon>
        <taxon>Oikopleuridae</taxon>
        <taxon>Oikopleura</taxon>
    </lineage>
</organism>
<dbReference type="Proteomes" id="UP000011014">
    <property type="component" value="Unassembled WGS sequence"/>
</dbReference>